<dbReference type="AlphaFoldDB" id="A0A2P6U462"/>
<evidence type="ECO:0000256" key="1">
    <source>
        <dbReference type="SAM" id="MobiDB-lite"/>
    </source>
</evidence>
<dbReference type="InterPro" id="IPR029063">
    <property type="entry name" value="SAM-dependent_MTases_sf"/>
</dbReference>
<dbReference type="EMBL" id="LHPG02000001">
    <property type="protein sequence ID" value="PRW61107.1"/>
    <property type="molecule type" value="Genomic_DNA"/>
</dbReference>
<protein>
    <submittedName>
        <fullName evidence="3">L-olivosyl-oleandolide 3-O-methyltransferase isoform A</fullName>
    </submittedName>
    <submittedName>
        <fullName evidence="2">L-olivosyl-oleandolide 3-O-methyltransferase isoform B</fullName>
    </submittedName>
</protein>
<feature type="region of interest" description="Disordered" evidence="1">
    <location>
        <begin position="1"/>
        <end position="31"/>
    </location>
</feature>
<accession>A0A2P6U462</accession>
<sequence>MYGPRLQLGSGSSGSRWQPRDDGQFGLRVPAQNSPLTDLPNRFYAAAATLHNAKVTPQGYIGNYTHHYETIFDKYLGLVPEDTPLRILEIGLGCGMPQEWGGTGNSLKLWRALFPRAAVSFIEYHANCAKEFQADIEATGGRLFTGSQADPKVLGAVVGWASRIGGFDLIIDDGGHDPVHQRQSLEGLFGPALRPGGVYVVEDLLTSYWERYNTTGWAEGAFIPFIKDAIDAMNCHGAMPELTASRWQEHCKQPLLGKQFLAVECGVKICAVLKHRTPPPAGYIL</sequence>
<dbReference type="Gene3D" id="3.40.50.150">
    <property type="entry name" value="Vaccinia Virus protein VP39"/>
    <property type="match status" value="1"/>
</dbReference>
<organism evidence="2 4">
    <name type="scientific">Chlorella sorokiniana</name>
    <name type="common">Freshwater green alga</name>
    <dbReference type="NCBI Taxonomy" id="3076"/>
    <lineage>
        <taxon>Eukaryota</taxon>
        <taxon>Viridiplantae</taxon>
        <taxon>Chlorophyta</taxon>
        <taxon>core chlorophytes</taxon>
        <taxon>Trebouxiophyceae</taxon>
        <taxon>Chlorellales</taxon>
        <taxon>Chlorellaceae</taxon>
        <taxon>Chlorella clade</taxon>
        <taxon>Chlorella</taxon>
    </lineage>
</organism>
<evidence type="ECO:0000313" key="4">
    <source>
        <dbReference type="Proteomes" id="UP000239899"/>
    </source>
</evidence>
<dbReference type="EMBL" id="LHPG02000001">
    <property type="protein sequence ID" value="PRW61108.1"/>
    <property type="molecule type" value="Genomic_DNA"/>
</dbReference>
<keyword evidence="4" id="KW-1185">Reference proteome</keyword>
<evidence type="ECO:0000313" key="2">
    <source>
        <dbReference type="EMBL" id="PRW61107.1"/>
    </source>
</evidence>
<dbReference type="SUPFAM" id="SSF53335">
    <property type="entry name" value="S-adenosyl-L-methionine-dependent methyltransferases"/>
    <property type="match status" value="1"/>
</dbReference>
<dbReference type="OrthoDB" id="512550at2759"/>
<dbReference type="Proteomes" id="UP000239899">
    <property type="component" value="Unassembled WGS sequence"/>
</dbReference>
<dbReference type="STRING" id="3076.A0A2P6U462"/>
<gene>
    <name evidence="2" type="ORF">C2E21_0190</name>
</gene>
<dbReference type="GO" id="GO:0008168">
    <property type="term" value="F:methyltransferase activity"/>
    <property type="evidence" value="ECO:0007669"/>
    <property type="project" value="UniProtKB-KW"/>
</dbReference>
<dbReference type="GO" id="GO:0032259">
    <property type="term" value="P:methylation"/>
    <property type="evidence" value="ECO:0007669"/>
    <property type="project" value="UniProtKB-KW"/>
</dbReference>
<comment type="caution">
    <text evidence="2">The sequence shown here is derived from an EMBL/GenBank/DDBJ whole genome shotgun (WGS) entry which is preliminary data.</text>
</comment>
<name>A0A2P6U462_CHLSO</name>
<evidence type="ECO:0000313" key="3">
    <source>
        <dbReference type="EMBL" id="PRW61108.1"/>
    </source>
</evidence>
<reference evidence="2" key="2">
    <citation type="submission" date="2018-02" db="EMBL/GenBank/DDBJ databases">
        <authorList>
            <person name="Cohen D.B."/>
            <person name="Kent A.D."/>
        </authorList>
    </citation>
    <scope>NUCLEOTIDE SEQUENCE</scope>
    <source>
        <strain evidence="2">1602</strain>
    </source>
</reference>
<keyword evidence="2" id="KW-0808">Transferase</keyword>
<reference evidence="2 4" key="1">
    <citation type="journal article" date="2018" name="Plant J.">
        <title>Genome sequences of Chlorella sorokiniana UTEX 1602 and Micractinium conductrix SAG 241.80: implications to maltose excretion by a green alga.</title>
        <authorList>
            <person name="Arriola M.B."/>
            <person name="Velmurugan N."/>
            <person name="Zhang Y."/>
            <person name="Plunkett M.H."/>
            <person name="Hondzo H."/>
            <person name="Barney B.M."/>
        </authorList>
    </citation>
    <scope>NUCLEOTIDE SEQUENCE [LARGE SCALE GENOMIC DNA]</scope>
    <source>
        <strain evidence="2">1602</strain>
        <strain evidence="4">UTEX 1602</strain>
    </source>
</reference>
<proteinExistence type="predicted"/>
<keyword evidence="2" id="KW-0489">Methyltransferase</keyword>